<name>A0A9P6NME0_9BASI</name>
<sequence>MTAKVSSYEKKSSLKGKGKAIEDPAPYQVESNRLKTYLAENEKIVKRDFQGWKKQTHNDKKLSAHLAGLSALHLDMATKAAEHDDLLLPYNTSGALIQPENALEKTWRVSQADIKAASGPAVASKSFALSLDGGPFSFDYSRNGRFLALAGRQYGNLASMDWQAAKPMAETTVNETTRSIRWLHNESFFAAAQRRYVYIYDGRQGAEVHQLRGHIEVTQMEFLPYHFLLATVGLPGWLKYHDTSTGQMVAQHRTKLGSCHTMAQNPHNAIINLGHQNGTVTLWSPSISQPQVKLLAHRGPLTSISVDPSSSGRIMATTGLDGTLKVWDLRTYKSLANWTLKKPACTSAWSQNGLLAVGWGAHVSVYAGVGRNESQKGAYMSQLFPAQEVNQVQFCPFDDLLGVGHTSGFSSLLIPGAGEANFDSLEADPYENKSRRREREVRGLLDKIPSDLITLDPEMVGRIADPILKESEELKRLKGNTKVTPYRKLSRAERLISKGKAGEEEQLNEDEQVEKGVLPNLEPPPITKKEKKKMRGKNSSLKRLLRKKQKNVITPETEALRVKMALRKQQQQQQQNLSSKTKPKLLSSKAITTTTTTGVGGGGGGALDRFFS</sequence>
<dbReference type="GO" id="GO:0030686">
    <property type="term" value="C:90S preribosome"/>
    <property type="evidence" value="ECO:0007669"/>
    <property type="project" value="TreeGrafter"/>
</dbReference>
<evidence type="ECO:0000256" key="4">
    <source>
        <dbReference type="ARBA" id="ARBA00022574"/>
    </source>
</evidence>
<protein>
    <recommendedName>
        <fullName evidence="7">U three protein 7</fullName>
    </recommendedName>
</protein>
<comment type="caution">
    <text evidence="11">The sequence shown here is derived from an EMBL/GenBank/DDBJ whole genome shotgun (WGS) entry which is preliminary data.</text>
</comment>
<evidence type="ECO:0000256" key="6">
    <source>
        <dbReference type="ARBA" id="ARBA00023242"/>
    </source>
</evidence>
<comment type="subcellular location">
    <subcellularLocation>
        <location evidence="2">Nucleus</location>
        <location evidence="2">Nucleolus</location>
    </subcellularLocation>
</comment>
<evidence type="ECO:0000313" key="11">
    <source>
        <dbReference type="EMBL" id="KAG0148604.1"/>
    </source>
</evidence>
<dbReference type="PROSITE" id="PS00678">
    <property type="entry name" value="WD_REPEATS_1"/>
    <property type="match status" value="1"/>
</dbReference>
<dbReference type="SMART" id="SM00320">
    <property type="entry name" value="WD40"/>
    <property type="match status" value="3"/>
</dbReference>
<keyword evidence="5" id="KW-0677">Repeat</keyword>
<proteinExistence type="predicted"/>
<evidence type="ECO:0000256" key="5">
    <source>
        <dbReference type="ARBA" id="ARBA00022737"/>
    </source>
</evidence>
<dbReference type="PANTHER" id="PTHR14085:SF3">
    <property type="entry name" value="WD REPEAT-CONTAINING PROTEIN 46"/>
    <property type="match status" value="1"/>
</dbReference>
<dbReference type="InterPro" id="IPR012952">
    <property type="entry name" value="BING4_C_dom"/>
</dbReference>
<dbReference type="PROSITE" id="PS50294">
    <property type="entry name" value="WD_REPEATS_REGION"/>
    <property type="match status" value="1"/>
</dbReference>
<dbReference type="Pfam" id="PF00400">
    <property type="entry name" value="WD40"/>
    <property type="match status" value="1"/>
</dbReference>
<feature type="compositionally biased region" description="Low complexity" evidence="9">
    <location>
        <begin position="569"/>
        <end position="597"/>
    </location>
</feature>
<dbReference type="Proteomes" id="UP000886653">
    <property type="component" value="Unassembled WGS sequence"/>
</dbReference>
<dbReference type="EMBL" id="MU167235">
    <property type="protein sequence ID" value="KAG0148604.1"/>
    <property type="molecule type" value="Genomic_DNA"/>
</dbReference>
<feature type="region of interest" description="Disordered" evidence="9">
    <location>
        <begin position="497"/>
        <end position="612"/>
    </location>
</feature>
<organism evidence="11 12">
    <name type="scientific">Cronartium quercuum f. sp. fusiforme G11</name>
    <dbReference type="NCBI Taxonomy" id="708437"/>
    <lineage>
        <taxon>Eukaryota</taxon>
        <taxon>Fungi</taxon>
        <taxon>Dikarya</taxon>
        <taxon>Basidiomycota</taxon>
        <taxon>Pucciniomycotina</taxon>
        <taxon>Pucciniomycetes</taxon>
        <taxon>Pucciniales</taxon>
        <taxon>Coleosporiaceae</taxon>
        <taxon>Cronartium</taxon>
    </lineage>
</organism>
<reference evidence="11" key="1">
    <citation type="submission" date="2013-11" db="EMBL/GenBank/DDBJ databases">
        <title>Genome sequence of the fusiform rust pathogen reveals effectors for host alternation and coevolution with pine.</title>
        <authorList>
            <consortium name="DOE Joint Genome Institute"/>
            <person name="Smith K."/>
            <person name="Pendleton A."/>
            <person name="Kubisiak T."/>
            <person name="Anderson C."/>
            <person name="Salamov A."/>
            <person name="Aerts A."/>
            <person name="Riley R."/>
            <person name="Clum A."/>
            <person name="Lindquist E."/>
            <person name="Ence D."/>
            <person name="Campbell M."/>
            <person name="Kronenberg Z."/>
            <person name="Feau N."/>
            <person name="Dhillon B."/>
            <person name="Hamelin R."/>
            <person name="Burleigh J."/>
            <person name="Smith J."/>
            <person name="Yandell M."/>
            <person name="Nelson C."/>
            <person name="Grigoriev I."/>
            <person name="Davis J."/>
        </authorList>
    </citation>
    <scope>NUCLEOTIDE SEQUENCE</scope>
    <source>
        <strain evidence="11">G11</strain>
    </source>
</reference>
<gene>
    <name evidence="11" type="ORF">CROQUDRAFT_90103</name>
</gene>
<dbReference type="SMART" id="SM01033">
    <property type="entry name" value="BING4CT"/>
    <property type="match status" value="1"/>
</dbReference>
<evidence type="ECO:0000256" key="7">
    <source>
        <dbReference type="ARBA" id="ARBA00076453"/>
    </source>
</evidence>
<dbReference type="FunFam" id="2.130.10.10:FF:000378">
    <property type="entry name" value="U3 small nucleolar RNA-associated protein 7"/>
    <property type="match status" value="1"/>
</dbReference>
<dbReference type="AlphaFoldDB" id="A0A9P6NME0"/>
<evidence type="ECO:0000256" key="1">
    <source>
        <dbReference type="ARBA" id="ARBA00004099"/>
    </source>
</evidence>
<keyword evidence="3" id="KW-0698">rRNA processing</keyword>
<dbReference type="Gene3D" id="2.130.10.10">
    <property type="entry name" value="YVTN repeat-like/Quinoprotein amine dehydrogenase"/>
    <property type="match status" value="2"/>
</dbReference>
<keyword evidence="6" id="KW-0539">Nucleus</keyword>
<dbReference type="SUPFAM" id="SSF50978">
    <property type="entry name" value="WD40 repeat-like"/>
    <property type="match status" value="1"/>
</dbReference>
<evidence type="ECO:0000259" key="10">
    <source>
        <dbReference type="SMART" id="SM01033"/>
    </source>
</evidence>
<evidence type="ECO:0000256" key="8">
    <source>
        <dbReference type="PROSITE-ProRule" id="PRU00221"/>
    </source>
</evidence>
<feature type="repeat" description="WD" evidence="8">
    <location>
        <begin position="294"/>
        <end position="337"/>
    </location>
</feature>
<dbReference type="PANTHER" id="PTHR14085">
    <property type="entry name" value="WD-REPEAT PROTEIN BING4"/>
    <property type="match status" value="1"/>
</dbReference>
<comment type="function">
    <text evidence="1">Involved in nucleolar processing of pre-18S ribosomal RNA.</text>
</comment>
<evidence type="ECO:0000313" key="12">
    <source>
        <dbReference type="Proteomes" id="UP000886653"/>
    </source>
</evidence>
<dbReference type="InterPro" id="IPR001680">
    <property type="entry name" value="WD40_rpt"/>
</dbReference>
<keyword evidence="4 8" id="KW-0853">WD repeat</keyword>
<accession>A0A9P6NME0</accession>
<dbReference type="GO" id="GO:0032040">
    <property type="term" value="C:small-subunit processome"/>
    <property type="evidence" value="ECO:0007669"/>
    <property type="project" value="TreeGrafter"/>
</dbReference>
<feature type="domain" description="BING4 C-terminal" evidence="10">
    <location>
        <begin position="378"/>
        <end position="457"/>
    </location>
</feature>
<dbReference type="InterPro" id="IPR036322">
    <property type="entry name" value="WD40_repeat_dom_sf"/>
</dbReference>
<dbReference type="InterPro" id="IPR019775">
    <property type="entry name" value="WD40_repeat_CS"/>
</dbReference>
<keyword evidence="12" id="KW-1185">Reference proteome</keyword>
<evidence type="ECO:0000256" key="2">
    <source>
        <dbReference type="ARBA" id="ARBA00004604"/>
    </source>
</evidence>
<dbReference type="InterPro" id="IPR040315">
    <property type="entry name" value="WDR46/Utp7"/>
</dbReference>
<evidence type="ECO:0000256" key="3">
    <source>
        <dbReference type="ARBA" id="ARBA00022552"/>
    </source>
</evidence>
<evidence type="ECO:0000256" key="9">
    <source>
        <dbReference type="SAM" id="MobiDB-lite"/>
    </source>
</evidence>
<dbReference type="OrthoDB" id="10251154at2759"/>
<dbReference type="InterPro" id="IPR015943">
    <property type="entry name" value="WD40/YVTN_repeat-like_dom_sf"/>
</dbReference>
<dbReference type="GO" id="GO:0000462">
    <property type="term" value="P:maturation of SSU-rRNA from tricistronic rRNA transcript (SSU-rRNA, 5.8S rRNA, LSU-rRNA)"/>
    <property type="evidence" value="ECO:0007669"/>
    <property type="project" value="TreeGrafter"/>
</dbReference>
<dbReference type="PROSITE" id="PS50082">
    <property type="entry name" value="WD_REPEATS_2"/>
    <property type="match status" value="1"/>
</dbReference>
<dbReference type="Pfam" id="PF08149">
    <property type="entry name" value="BING4CT"/>
    <property type="match status" value="1"/>
</dbReference>
<feature type="region of interest" description="Disordered" evidence="9">
    <location>
        <begin position="1"/>
        <end position="23"/>
    </location>
</feature>